<organism evidence="1">
    <name type="scientific">hydrothermal vent metagenome</name>
    <dbReference type="NCBI Taxonomy" id="652676"/>
    <lineage>
        <taxon>unclassified sequences</taxon>
        <taxon>metagenomes</taxon>
        <taxon>ecological metagenomes</taxon>
    </lineage>
</organism>
<gene>
    <name evidence="1" type="ORF">MNB_SM-7-298</name>
</gene>
<dbReference type="GO" id="GO:0003872">
    <property type="term" value="F:6-phosphofructokinase activity"/>
    <property type="evidence" value="ECO:0007669"/>
    <property type="project" value="InterPro"/>
</dbReference>
<dbReference type="AlphaFoldDB" id="A0A1W1BCR2"/>
<accession>A0A1W1BCR2</accession>
<dbReference type="Gene3D" id="3.40.50.460">
    <property type="entry name" value="Phosphofructokinase domain"/>
    <property type="match status" value="1"/>
</dbReference>
<dbReference type="EMBL" id="FPHB01000015">
    <property type="protein sequence ID" value="SFV51336.1"/>
    <property type="molecule type" value="Genomic_DNA"/>
</dbReference>
<sequence length="73" mass="8343">MGHIQRGGSPTVKDRMMAFEFILKSVDYLQTNSKANKVIVYNAGAFDFLDIDIVVKNRYTIPSDILKSLRYLD</sequence>
<evidence type="ECO:0000313" key="1">
    <source>
        <dbReference type="EMBL" id="SFV51336.1"/>
    </source>
</evidence>
<proteinExistence type="predicted"/>
<evidence type="ECO:0008006" key="2">
    <source>
        <dbReference type="Google" id="ProtNLM"/>
    </source>
</evidence>
<protein>
    <recommendedName>
        <fullName evidence="2">6-phosphofructokinase</fullName>
    </recommendedName>
</protein>
<dbReference type="SUPFAM" id="SSF53784">
    <property type="entry name" value="Phosphofructokinase"/>
    <property type="match status" value="1"/>
</dbReference>
<name>A0A1W1BCR2_9ZZZZ</name>
<dbReference type="InterPro" id="IPR035966">
    <property type="entry name" value="PKF_sf"/>
</dbReference>
<reference evidence="1" key="1">
    <citation type="submission" date="2016-10" db="EMBL/GenBank/DDBJ databases">
        <authorList>
            <person name="de Groot N.N."/>
        </authorList>
    </citation>
    <scope>NUCLEOTIDE SEQUENCE</scope>
</reference>
<dbReference type="Gene3D" id="3.40.50.450">
    <property type="match status" value="1"/>
</dbReference>